<accession>A0A1Y2KBK9</accession>
<gene>
    <name evidence="2" type="ORF">MAIT1_04470</name>
</gene>
<feature type="binding site" evidence="1">
    <location>
        <position position="466"/>
    </location>
    <ligand>
        <name>Mg(2+)</name>
        <dbReference type="ChEBI" id="CHEBI:18420"/>
    </ligand>
</feature>
<dbReference type="EMBL" id="LVJN01000014">
    <property type="protein sequence ID" value="OSM07308.1"/>
    <property type="molecule type" value="Genomic_DNA"/>
</dbReference>
<dbReference type="PANTHER" id="PTHR42958:SF4">
    <property type="entry name" value="HYDROGENASE EXPRESSION_FORMATION PROTEIN HUPK"/>
    <property type="match status" value="1"/>
</dbReference>
<keyword evidence="1" id="KW-0533">Nickel</keyword>
<feature type="binding site" evidence="1">
    <location>
        <position position="43"/>
    </location>
    <ligand>
        <name>Ni(2+)</name>
        <dbReference type="ChEBI" id="CHEBI:49786"/>
    </ligand>
</feature>
<comment type="cofactor">
    <cofactor evidence="1">
        <name>Ni(2+)</name>
        <dbReference type="ChEBI" id="CHEBI:49786"/>
    </cofactor>
</comment>
<dbReference type="InterPro" id="IPR001501">
    <property type="entry name" value="Ni-dep_hyd_lsu"/>
</dbReference>
<dbReference type="PANTHER" id="PTHR42958">
    <property type="entry name" value="HYDROGENASE-2 LARGE CHAIN"/>
    <property type="match status" value="1"/>
</dbReference>
<feature type="binding site" evidence="1">
    <location>
        <position position="46"/>
    </location>
    <ligand>
        <name>Ni(2+)</name>
        <dbReference type="ChEBI" id="CHEBI:49786"/>
    </ligand>
</feature>
<feature type="binding site" evidence="1">
    <location>
        <position position="24"/>
    </location>
    <ligand>
        <name>Mg(2+)</name>
        <dbReference type="ChEBI" id="CHEBI:18420"/>
    </ligand>
</feature>
<dbReference type="InterPro" id="IPR029014">
    <property type="entry name" value="NiFe-Hase_large"/>
</dbReference>
<comment type="cofactor">
    <cofactor evidence="1">
        <name>Fe cation</name>
        <dbReference type="ChEBI" id="CHEBI:24875"/>
    </cofactor>
</comment>
<evidence type="ECO:0000313" key="3">
    <source>
        <dbReference type="Proteomes" id="UP000194003"/>
    </source>
</evidence>
<comment type="caution">
    <text evidence="2">The sequence shown here is derived from an EMBL/GenBank/DDBJ whole genome shotgun (WGS) entry which is preliminary data.</text>
</comment>
<evidence type="ECO:0000313" key="2">
    <source>
        <dbReference type="EMBL" id="OSM07308.1"/>
    </source>
</evidence>
<dbReference type="InterPro" id="IPR050867">
    <property type="entry name" value="NiFe/NiFeSe_hydrgnase_LSU"/>
</dbReference>
<feature type="binding site" evidence="1">
    <location>
        <position position="460"/>
    </location>
    <ligand>
        <name>Ni(2+)</name>
        <dbReference type="ChEBI" id="CHEBI:49786"/>
    </ligand>
</feature>
<dbReference type="Pfam" id="PF00374">
    <property type="entry name" value="NiFeSe_Hases"/>
    <property type="match status" value="2"/>
</dbReference>
<proteinExistence type="predicted"/>
<reference evidence="2 3" key="1">
    <citation type="journal article" date="2016" name="BMC Genomics">
        <title>Combined genomic and structural analyses of a cultured magnetotactic bacterium reveals its niche adaptation to a dynamic environment.</title>
        <authorList>
            <person name="Araujo A.C."/>
            <person name="Morillo V."/>
            <person name="Cypriano J."/>
            <person name="Teixeira L.C."/>
            <person name="Leao P."/>
            <person name="Lyra S."/>
            <person name="Almeida L.G."/>
            <person name="Bazylinski D.A."/>
            <person name="Vasconcellos A.T."/>
            <person name="Abreu F."/>
            <person name="Lins U."/>
        </authorList>
    </citation>
    <scope>NUCLEOTIDE SEQUENCE [LARGE SCALE GENOMIC DNA]</scope>
    <source>
        <strain evidence="2 3">IT-1</strain>
    </source>
</reference>
<keyword evidence="3" id="KW-1185">Reference proteome</keyword>
<organism evidence="2 3">
    <name type="scientific">Magnetofaba australis IT-1</name>
    <dbReference type="NCBI Taxonomy" id="1434232"/>
    <lineage>
        <taxon>Bacteria</taxon>
        <taxon>Pseudomonadati</taxon>
        <taxon>Pseudomonadota</taxon>
        <taxon>Magnetococcia</taxon>
        <taxon>Magnetococcales</taxon>
        <taxon>Magnetococcaceae</taxon>
        <taxon>Magnetofaba</taxon>
    </lineage>
</organism>
<dbReference type="Gene3D" id="1.10.645.10">
    <property type="entry name" value="Cytochrome-c3 Hydrogenase, chain B"/>
    <property type="match status" value="1"/>
</dbReference>
<dbReference type="SUPFAM" id="SSF56762">
    <property type="entry name" value="HydB/Nqo4-like"/>
    <property type="match status" value="1"/>
</dbReference>
<dbReference type="Proteomes" id="UP000194003">
    <property type="component" value="Unassembled WGS sequence"/>
</dbReference>
<evidence type="ECO:0000256" key="1">
    <source>
        <dbReference type="PIRSR" id="PIRSR601501-1"/>
    </source>
</evidence>
<dbReference type="STRING" id="1434232.MAIT1_04470"/>
<keyword evidence="1" id="KW-0479">Metal-binding</keyword>
<name>A0A1Y2KBK9_9PROT</name>
<feature type="binding site" evidence="1">
    <location>
        <position position="411"/>
    </location>
    <ligand>
        <name>Mg(2+)</name>
        <dbReference type="ChEBI" id="CHEBI:18420"/>
    </ligand>
</feature>
<protein>
    <submittedName>
        <fullName evidence="2">Putative nickel-dependent hydrogenase, large subunit</fullName>
    </submittedName>
</protein>
<sequence>MQIDVRNGAVADAWVTSPLYRGYEQMLQGKNPFDALVYVPRICGICSVAQSVASGEALAAAMGVTPTPNGQRARNLILAVENVADHLTHFSLFFMPDFARDAYRDAPWFDAAVKRFKAVSGESARHALPARAQLLNLLGILAGKWPHSLAIQPGGSTRPIEPREQGRMAALLHDFRHYLETRLFGDSLETIANLDSVAALQHWAAQEPFEQSDFRFFLHLCQALELDQLGRAQDQFLSYGAYSDEESHLFAPGVMRDGAISPLESAQISEDHSHSWMAAAQTRQHPYEGVTRPAEDRQRGYSWCKAPRLAQAPMEVGALARQAMAQQPLMTELIAHSGGNVQNRVIARLLEVARVTLAMEQWVWALQPRAPYCAQAPAIEQGRGAGLIEAARGALGHWITVESGRIANYQIIAPTTWNFSPRDAGGGLGPLEQALIGAPVASGEAEPVTVQHIVRSFDPCMVCTVH</sequence>
<dbReference type="GO" id="GO:0016151">
    <property type="term" value="F:nickel cation binding"/>
    <property type="evidence" value="ECO:0007669"/>
    <property type="project" value="InterPro"/>
</dbReference>
<keyword evidence="1" id="KW-0408">Iron</keyword>
<dbReference type="AlphaFoldDB" id="A0A1Y2KBK9"/>
<keyword evidence="1" id="KW-0460">Magnesium</keyword>
<feature type="binding site" evidence="1">
    <location>
        <position position="46"/>
    </location>
    <ligand>
        <name>Fe cation</name>
        <dbReference type="ChEBI" id="CHEBI:24875"/>
    </ligand>
</feature>
<feature type="binding site" evidence="1">
    <location>
        <position position="463"/>
    </location>
    <ligand>
        <name>Fe cation</name>
        <dbReference type="ChEBI" id="CHEBI:24875"/>
    </ligand>
</feature>